<organism evidence="3 4">
    <name type="scientific">Candidatus Faecalibacterium faecipullorum</name>
    <dbReference type="NCBI Taxonomy" id="2838578"/>
    <lineage>
        <taxon>Bacteria</taxon>
        <taxon>Bacillati</taxon>
        <taxon>Bacillota</taxon>
        <taxon>Clostridia</taxon>
        <taxon>Eubacteriales</taxon>
        <taxon>Oscillospiraceae</taxon>
        <taxon>Faecalibacterium</taxon>
    </lineage>
</organism>
<feature type="domain" description="Acyl-ACP thioesterase-like C-terminal" evidence="2">
    <location>
        <begin position="153"/>
        <end position="206"/>
    </location>
</feature>
<dbReference type="InterPro" id="IPR049427">
    <property type="entry name" value="Acyl-ACP_TE_C"/>
</dbReference>
<evidence type="ECO:0000259" key="2">
    <source>
        <dbReference type="Pfam" id="PF20791"/>
    </source>
</evidence>
<dbReference type="EMBL" id="DWXX01000054">
    <property type="protein sequence ID" value="HJB58657.1"/>
    <property type="molecule type" value="Genomic_DNA"/>
</dbReference>
<evidence type="ECO:0000259" key="1">
    <source>
        <dbReference type="Pfam" id="PF01643"/>
    </source>
</evidence>
<reference evidence="3" key="1">
    <citation type="journal article" date="2021" name="PeerJ">
        <title>Extensive microbial diversity within the chicken gut microbiome revealed by metagenomics and culture.</title>
        <authorList>
            <person name="Gilroy R."/>
            <person name="Ravi A."/>
            <person name="Getino M."/>
            <person name="Pursley I."/>
            <person name="Horton D.L."/>
            <person name="Alikhan N.F."/>
            <person name="Baker D."/>
            <person name="Gharbi K."/>
            <person name="Hall N."/>
            <person name="Watson M."/>
            <person name="Adriaenssens E.M."/>
            <person name="Foster-Nyarko E."/>
            <person name="Jarju S."/>
            <person name="Secka A."/>
            <person name="Antonio M."/>
            <person name="Oren A."/>
            <person name="Chaudhuri R.R."/>
            <person name="La Ragione R."/>
            <person name="Hildebrand F."/>
            <person name="Pallen M.J."/>
        </authorList>
    </citation>
    <scope>NUCLEOTIDE SEQUENCE</scope>
    <source>
        <strain evidence="3">ChiHjej9B8-13557</strain>
    </source>
</reference>
<name>A0A9D2MDY1_9FIRM</name>
<dbReference type="Pfam" id="PF20791">
    <property type="entry name" value="Acyl-ACP_TE_C"/>
    <property type="match status" value="1"/>
</dbReference>
<accession>A0A9D2MDY1</accession>
<dbReference type="Gene3D" id="3.10.129.10">
    <property type="entry name" value="Hotdog Thioesterase"/>
    <property type="match status" value="1"/>
</dbReference>
<sequence length="244" mass="26606">MIFTIPVASRVEDFDQEGLLTPHAVLSVFENTAIRHAETTGYSPMGDSLRNGMAWVITNWRVEVARAPSYDQPLTASTWLCRTPRQATREMLLRAADGEVLARGQAKLALVDRATGKPCLPTADRLAPYGPETATAFADRLPRLRPPARWDAETPVRLRRADIDYNGHLHNTAYLDLALDAAPDALCRAGVHTFRISYRSPLRPGDAPVLRSSALDAGGWAAAFVRGDEVCAVVAVNEVLAPLP</sequence>
<dbReference type="GO" id="GO:0016790">
    <property type="term" value="F:thiolester hydrolase activity"/>
    <property type="evidence" value="ECO:0007669"/>
    <property type="project" value="InterPro"/>
</dbReference>
<comment type="caution">
    <text evidence="3">The sequence shown here is derived from an EMBL/GenBank/DDBJ whole genome shotgun (WGS) entry which is preliminary data.</text>
</comment>
<feature type="domain" description="Acyl-ACP thioesterase N-terminal hotdog" evidence="1">
    <location>
        <begin position="10"/>
        <end position="128"/>
    </location>
</feature>
<evidence type="ECO:0000313" key="3">
    <source>
        <dbReference type="EMBL" id="HJB58657.1"/>
    </source>
</evidence>
<dbReference type="Pfam" id="PF01643">
    <property type="entry name" value="Acyl-ACP_TE"/>
    <property type="match status" value="1"/>
</dbReference>
<evidence type="ECO:0000313" key="4">
    <source>
        <dbReference type="Proteomes" id="UP000824211"/>
    </source>
</evidence>
<protein>
    <recommendedName>
        <fullName evidence="5">Acyl-ACP thioesterase</fullName>
    </recommendedName>
</protein>
<proteinExistence type="predicted"/>
<dbReference type="AlphaFoldDB" id="A0A9D2MDY1"/>
<dbReference type="InterPro" id="IPR002864">
    <property type="entry name" value="Acyl-ACP_thioesterase_NHD"/>
</dbReference>
<dbReference type="CDD" id="cd00586">
    <property type="entry name" value="4HBT"/>
    <property type="match status" value="1"/>
</dbReference>
<dbReference type="Proteomes" id="UP000824211">
    <property type="component" value="Unassembled WGS sequence"/>
</dbReference>
<dbReference type="InterPro" id="IPR029069">
    <property type="entry name" value="HotDog_dom_sf"/>
</dbReference>
<dbReference type="SUPFAM" id="SSF54637">
    <property type="entry name" value="Thioesterase/thiol ester dehydrase-isomerase"/>
    <property type="match status" value="2"/>
</dbReference>
<dbReference type="GO" id="GO:0006633">
    <property type="term" value="P:fatty acid biosynthetic process"/>
    <property type="evidence" value="ECO:0007669"/>
    <property type="project" value="InterPro"/>
</dbReference>
<gene>
    <name evidence="3" type="ORF">H9771_03185</name>
</gene>
<evidence type="ECO:0008006" key="5">
    <source>
        <dbReference type="Google" id="ProtNLM"/>
    </source>
</evidence>
<reference evidence="3" key="2">
    <citation type="submission" date="2021-04" db="EMBL/GenBank/DDBJ databases">
        <authorList>
            <person name="Gilroy R."/>
        </authorList>
    </citation>
    <scope>NUCLEOTIDE SEQUENCE</scope>
    <source>
        <strain evidence="3">ChiHjej9B8-13557</strain>
    </source>
</reference>